<keyword evidence="3 5" id="KW-0863">Zinc-finger</keyword>
<keyword evidence="2" id="KW-0479">Metal-binding</keyword>
<evidence type="ECO:0000256" key="2">
    <source>
        <dbReference type="ARBA" id="ARBA00022723"/>
    </source>
</evidence>
<dbReference type="FunFam" id="1.10.220.150:FF:000009">
    <property type="entry name" value="stromal membrane-associated protein 1 isoform X1"/>
    <property type="match status" value="1"/>
</dbReference>
<dbReference type="PROSITE" id="PS50115">
    <property type="entry name" value="ARFGAP"/>
    <property type="match status" value="1"/>
</dbReference>
<accession>A0A9P6YBQ6</accession>
<dbReference type="SMART" id="SM00105">
    <property type="entry name" value="ArfGap"/>
    <property type="match status" value="1"/>
</dbReference>
<sequence>MSTRLERLADKAANEKHTKILIDLLQQPYNRNCADCKRKDPRWASWNLGIFVCIRCSGIHRSLGTHISKVKSVDLDTWVPEQIENMIQWGNQRANAYWEENLGDQQIPDGSMDKWIKAKYEQKKWVKNEEVPNPSDIKITENQPNMTEKIQKVIKCNDNSVELGHHHHYTDPTTECKSIETGQDKVSNHETATIKTTNDSKNNPPYKIDMASFQQQLSMLAVGRPSTGLIPKAPEGSDKSWANFVIPSRK</sequence>
<proteinExistence type="predicted"/>
<dbReference type="Proteomes" id="UP000717996">
    <property type="component" value="Unassembled WGS sequence"/>
</dbReference>
<dbReference type="InterPro" id="IPR038508">
    <property type="entry name" value="ArfGAP_dom_sf"/>
</dbReference>
<dbReference type="PANTHER" id="PTHR45705">
    <property type="entry name" value="FI20236P1"/>
    <property type="match status" value="1"/>
</dbReference>
<reference evidence="7" key="1">
    <citation type="journal article" date="2020" name="Microb. Genom.">
        <title>Genetic diversity of clinical and environmental Mucorales isolates obtained from an investigation of mucormycosis cases among solid organ transplant recipients.</title>
        <authorList>
            <person name="Nguyen M.H."/>
            <person name="Kaul D."/>
            <person name="Muto C."/>
            <person name="Cheng S.J."/>
            <person name="Richter R.A."/>
            <person name="Bruno V.M."/>
            <person name="Liu G."/>
            <person name="Beyhan S."/>
            <person name="Sundermann A.J."/>
            <person name="Mounaud S."/>
            <person name="Pasculle A.W."/>
            <person name="Nierman W.C."/>
            <person name="Driscoll E."/>
            <person name="Cumbie R."/>
            <person name="Clancy C.J."/>
            <person name="Dupont C.L."/>
        </authorList>
    </citation>
    <scope>NUCLEOTIDE SEQUENCE</scope>
    <source>
        <strain evidence="7">GL16</strain>
    </source>
</reference>
<dbReference type="Pfam" id="PF01412">
    <property type="entry name" value="ArfGap"/>
    <property type="match status" value="1"/>
</dbReference>
<evidence type="ECO:0000256" key="4">
    <source>
        <dbReference type="ARBA" id="ARBA00022833"/>
    </source>
</evidence>
<dbReference type="GO" id="GO:0005096">
    <property type="term" value="F:GTPase activator activity"/>
    <property type="evidence" value="ECO:0007669"/>
    <property type="project" value="UniProtKB-KW"/>
</dbReference>
<dbReference type="GO" id="GO:0008270">
    <property type="term" value="F:zinc ion binding"/>
    <property type="evidence" value="ECO:0007669"/>
    <property type="project" value="UniProtKB-KW"/>
</dbReference>
<keyword evidence="4" id="KW-0862">Zinc</keyword>
<evidence type="ECO:0000259" key="6">
    <source>
        <dbReference type="PROSITE" id="PS50115"/>
    </source>
</evidence>
<dbReference type="PRINTS" id="PR00405">
    <property type="entry name" value="REVINTRACTNG"/>
</dbReference>
<comment type="caution">
    <text evidence="7">The sequence shown here is derived from an EMBL/GenBank/DDBJ whole genome shotgun (WGS) entry which is preliminary data.</text>
</comment>
<organism evidence="7 8">
    <name type="scientific">Rhizopus oryzae</name>
    <name type="common">Mucormycosis agent</name>
    <name type="synonym">Rhizopus arrhizus var. delemar</name>
    <dbReference type="NCBI Taxonomy" id="64495"/>
    <lineage>
        <taxon>Eukaryota</taxon>
        <taxon>Fungi</taxon>
        <taxon>Fungi incertae sedis</taxon>
        <taxon>Mucoromycota</taxon>
        <taxon>Mucoromycotina</taxon>
        <taxon>Mucoromycetes</taxon>
        <taxon>Mucorales</taxon>
        <taxon>Mucorineae</taxon>
        <taxon>Rhizopodaceae</taxon>
        <taxon>Rhizopus</taxon>
    </lineage>
</organism>
<dbReference type="Gene3D" id="1.10.220.150">
    <property type="entry name" value="Arf GTPase activating protein"/>
    <property type="match status" value="1"/>
</dbReference>
<dbReference type="InterPro" id="IPR001164">
    <property type="entry name" value="ArfGAP_dom"/>
</dbReference>
<evidence type="ECO:0000313" key="8">
    <source>
        <dbReference type="Proteomes" id="UP000717996"/>
    </source>
</evidence>
<protein>
    <recommendedName>
        <fullName evidence="6">Arf-GAP domain-containing protein</fullName>
    </recommendedName>
</protein>
<dbReference type="EMBL" id="JAANIT010000856">
    <property type="protein sequence ID" value="KAG1543960.1"/>
    <property type="molecule type" value="Genomic_DNA"/>
</dbReference>
<evidence type="ECO:0000256" key="3">
    <source>
        <dbReference type="ARBA" id="ARBA00022771"/>
    </source>
</evidence>
<dbReference type="SUPFAM" id="SSF57863">
    <property type="entry name" value="ArfGap/RecO-like zinc finger"/>
    <property type="match status" value="1"/>
</dbReference>
<dbReference type="PANTHER" id="PTHR45705:SF1">
    <property type="entry name" value="FI20236P1"/>
    <property type="match status" value="1"/>
</dbReference>
<feature type="domain" description="Arf-GAP" evidence="6">
    <location>
        <begin position="18"/>
        <end position="133"/>
    </location>
</feature>
<dbReference type="GO" id="GO:0005737">
    <property type="term" value="C:cytoplasm"/>
    <property type="evidence" value="ECO:0007669"/>
    <property type="project" value="TreeGrafter"/>
</dbReference>
<keyword evidence="1" id="KW-0343">GTPase activation</keyword>
<dbReference type="AlphaFoldDB" id="A0A9P6YBQ6"/>
<evidence type="ECO:0000256" key="5">
    <source>
        <dbReference type="PROSITE-ProRule" id="PRU00288"/>
    </source>
</evidence>
<evidence type="ECO:0000313" key="7">
    <source>
        <dbReference type="EMBL" id="KAG1543960.1"/>
    </source>
</evidence>
<dbReference type="InterPro" id="IPR051718">
    <property type="entry name" value="ARF_GTPase-activating"/>
</dbReference>
<dbReference type="OrthoDB" id="10266696at2759"/>
<name>A0A9P6YBQ6_RHIOR</name>
<dbReference type="InterPro" id="IPR037278">
    <property type="entry name" value="ARFGAP/RecO"/>
</dbReference>
<evidence type="ECO:0000256" key="1">
    <source>
        <dbReference type="ARBA" id="ARBA00022468"/>
    </source>
</evidence>
<gene>
    <name evidence="7" type="ORF">G6F51_006351</name>
</gene>